<sequence>MRLQALANELEVLGDPLDEKKVVLKLLRIAPKRYKQLCWSIESLVDTNTLSIEELVGRLKVVDERDDDEHDSSSKLLLTEDQWRARMHREHDGSSGSSGSTFVPNRRRGRGRGRGQDGARNKAGEGGQRGRSANGAPKDNNCRYCGIPGHWARECRKKQRDEAHLVRPGDDDDEPAMLMAQVTAISIEPERIGGHVFLNEERAKVRLGDEAEPVDAPWYLDTGASNHMTGDRKAFADLDEKVTGSVKFGDNSVVSICGRGTVMFTSRGGEHRALTEVYFIPRLKTSIISLGQLDENGCETMIRDGTMHVRDRNRRLLAKVERSRNRLYKVPLQIAQPICLSARRGSDAWRWHERLGHQHFAALEKMARTSMVRGLPKIDHVDELYDACLAGKQRRALFPQTAKFHATEKLELVHGDLCGPISPPTPGGKRYFLLLVDDHSRYMWLTLLASKDEAQAAIKRFKASAEVQSGCKLRTLRTDRGGEFTSKDFDAYCAEHGVQRHLSAPYSPQQNGVVERRSQTVVAMARSMLKARGVPSKFWGEAVTTAVYILNRSYTRSVDGKTPYEVWHAKIPNLHYIRVFGCLAHVKTVRPQLKKLDDRSTPMVLMGYDVGSKAYKLFDPVSQRAHVSRDVVFDEDARWVWGEQAEAHPANTFTVDFPVPETDTSMNNADIAGDGGAVPAPPLSPEQPEEPATPAAVPATQRAGHGAPVEFVSPPSGVTPTSEDGDGRLRRFRTIDNIVAEYAEELFLVVGEEPATFAEAEPHPAWRAAMLEEMSAIEENGTWELTSLPAGHRPIGLKWVFKLKKNTDGNIVKHKARLVAKGYVQRAGVDFDEVFAPVARLDFVRLLIAIAAQQCWEVHHMDVKSAFLNGDLQEEVYVAQPPGFVREGQEGKVLRLRKALYGLRQAPRAWNTKLDSTLLSLGFQRIPSEHAVYVRDTGDARLLLGVYVDDLIVTGASAPEIAKFKLEMQGTFKMSDLGLLSYYLGIEVKQTPGEITLGQAAYAGKLLEKAGMGDCNPVHVPMEPKLKLSKESSNPPVDVTFYRSIVGSLRYLVHTRPDITFAVGYISRFMEKPTTEHMAAVKHLLRYIAGTRNYGCRYVKDKDGGKLIGYSDSDMAGDIDDRKSTSGVLFMLGRNPVTWQSQKQKVVALSSCEAEYIAATTAACQGVWLGRLLSDLLGKKDDIATIFVDNKSAIQLCKNPVFHDRSKHIETRFHFIRECVDDGKINVEYIVPLFVGASLQISHGRRYGFVGPNGKGKSALLKLLAEGWKLRASRSSASGDAARLAAVYEELSVHGWDAAPARASKILAGLGFDQAKQARPTSSFSGGWVKRITLAGALFVQPTLLLLDEPTNHLDLRAVLWLEEYLVARCKSTVIVVSHDQDFLNSLCDEIIHLHDKKLDSYRGNFDDFEKAARKSRRRKSNKTRNDD</sequence>
<name>A0ACD5VY29_AVESA</name>
<reference evidence="1" key="2">
    <citation type="submission" date="2025-09" db="UniProtKB">
        <authorList>
            <consortium name="EnsemblPlants"/>
        </authorList>
    </citation>
    <scope>IDENTIFICATION</scope>
</reference>
<evidence type="ECO:0000313" key="2">
    <source>
        <dbReference type="Proteomes" id="UP001732700"/>
    </source>
</evidence>
<accession>A0ACD5VY29</accession>
<evidence type="ECO:0000313" key="1">
    <source>
        <dbReference type="EnsemblPlants" id="AVESA.00010b.r2.3DG0536150.1.CDS"/>
    </source>
</evidence>
<dbReference type="EnsemblPlants" id="AVESA.00010b.r2.3DG0536150.1">
    <property type="protein sequence ID" value="AVESA.00010b.r2.3DG0536150.1.CDS"/>
    <property type="gene ID" value="AVESA.00010b.r2.3DG0536150"/>
</dbReference>
<proteinExistence type="predicted"/>
<reference evidence="1" key="1">
    <citation type="submission" date="2021-05" db="EMBL/GenBank/DDBJ databases">
        <authorList>
            <person name="Scholz U."/>
            <person name="Mascher M."/>
            <person name="Fiebig A."/>
        </authorList>
    </citation>
    <scope>NUCLEOTIDE SEQUENCE [LARGE SCALE GENOMIC DNA]</scope>
</reference>
<protein>
    <submittedName>
        <fullName evidence="1">Uncharacterized protein</fullName>
    </submittedName>
</protein>
<keyword evidence="2" id="KW-1185">Reference proteome</keyword>
<dbReference type="Proteomes" id="UP001732700">
    <property type="component" value="Chromosome 3D"/>
</dbReference>
<organism evidence="1 2">
    <name type="scientific">Avena sativa</name>
    <name type="common">Oat</name>
    <dbReference type="NCBI Taxonomy" id="4498"/>
    <lineage>
        <taxon>Eukaryota</taxon>
        <taxon>Viridiplantae</taxon>
        <taxon>Streptophyta</taxon>
        <taxon>Embryophyta</taxon>
        <taxon>Tracheophyta</taxon>
        <taxon>Spermatophyta</taxon>
        <taxon>Magnoliopsida</taxon>
        <taxon>Liliopsida</taxon>
        <taxon>Poales</taxon>
        <taxon>Poaceae</taxon>
        <taxon>BOP clade</taxon>
        <taxon>Pooideae</taxon>
        <taxon>Poodae</taxon>
        <taxon>Poeae</taxon>
        <taxon>Poeae Chloroplast Group 1 (Aveneae type)</taxon>
        <taxon>Aveninae</taxon>
        <taxon>Avena</taxon>
    </lineage>
</organism>